<dbReference type="OrthoDB" id="115435at2759"/>
<feature type="domain" description="CCHC-type" evidence="2">
    <location>
        <begin position="470"/>
        <end position="483"/>
    </location>
</feature>
<dbReference type="InterPro" id="IPR026523">
    <property type="entry name" value="PNMA"/>
</dbReference>
<dbReference type="InterPro" id="IPR048271">
    <property type="entry name" value="PNMA_N"/>
</dbReference>
<dbReference type="Pfam" id="PF20846">
    <property type="entry name" value="PNMA_N"/>
    <property type="match status" value="1"/>
</dbReference>
<dbReference type="PANTHER" id="PTHR23095">
    <property type="entry name" value="PARANEOPLASTIC ANTIGEN"/>
    <property type="match status" value="1"/>
</dbReference>
<dbReference type="Pfam" id="PF14893">
    <property type="entry name" value="PNMA"/>
    <property type="match status" value="1"/>
</dbReference>
<proteinExistence type="predicted"/>
<keyword evidence="1" id="KW-0479">Metal-binding</keyword>
<dbReference type="PANTHER" id="PTHR23095:SF51">
    <property type="entry name" value="PARANEOPLASTIC ANTIGEN MA1 HOMOLOG-RELATED"/>
    <property type="match status" value="1"/>
</dbReference>
<dbReference type="AlphaFoldDB" id="A0A9Q9YHM5"/>
<keyword evidence="1" id="KW-0862">Zinc</keyword>
<dbReference type="GeneID" id="122146197"/>
<dbReference type="RefSeq" id="XP_042620382.1">
    <property type="nucleotide sequence ID" value="XM_042764448.1"/>
</dbReference>
<gene>
    <name evidence="3" type="primary">LOC122146197</name>
</gene>
<accession>A0A9Q9YHM5</accession>
<evidence type="ECO:0000313" key="3">
    <source>
        <dbReference type="RefSeq" id="XP_042620382.1"/>
    </source>
</evidence>
<dbReference type="GO" id="GO:0008270">
    <property type="term" value="F:zinc ion binding"/>
    <property type="evidence" value="ECO:0007669"/>
    <property type="project" value="UniProtKB-KW"/>
</dbReference>
<dbReference type="PROSITE" id="PS50158">
    <property type="entry name" value="ZF_CCHC"/>
    <property type="match status" value="1"/>
</dbReference>
<protein>
    <submittedName>
        <fullName evidence="3">Paraneoplastic antigen Ma1 homolog</fullName>
    </submittedName>
</protein>
<dbReference type="InterPro" id="IPR048270">
    <property type="entry name" value="PNMA_C"/>
</dbReference>
<name>A0A9Q9YHM5_CYPCA</name>
<evidence type="ECO:0000256" key="1">
    <source>
        <dbReference type="PROSITE-ProRule" id="PRU00047"/>
    </source>
</evidence>
<dbReference type="InterPro" id="IPR001878">
    <property type="entry name" value="Znf_CCHC"/>
</dbReference>
<reference evidence="3" key="1">
    <citation type="submission" date="2025-08" db="UniProtKB">
        <authorList>
            <consortium name="RefSeq"/>
        </authorList>
    </citation>
    <scope>IDENTIFICATION</scope>
    <source>
        <tissue evidence="3">Muscle</tissue>
    </source>
</reference>
<organism evidence="3">
    <name type="scientific">Cyprinus carpio</name>
    <name type="common">Common carp</name>
    <dbReference type="NCBI Taxonomy" id="7962"/>
    <lineage>
        <taxon>Eukaryota</taxon>
        <taxon>Metazoa</taxon>
        <taxon>Chordata</taxon>
        <taxon>Craniata</taxon>
        <taxon>Vertebrata</taxon>
        <taxon>Euteleostomi</taxon>
        <taxon>Actinopterygii</taxon>
        <taxon>Neopterygii</taxon>
        <taxon>Teleostei</taxon>
        <taxon>Ostariophysi</taxon>
        <taxon>Cypriniformes</taxon>
        <taxon>Cyprinidae</taxon>
        <taxon>Cyprininae</taxon>
        <taxon>Cyprinus</taxon>
    </lineage>
</organism>
<keyword evidence="1" id="KW-0863">Zinc-finger</keyword>
<dbReference type="Proteomes" id="UP001155660">
    <property type="component" value="Chromosome A9"/>
</dbReference>
<dbReference type="GO" id="GO:0003676">
    <property type="term" value="F:nucleic acid binding"/>
    <property type="evidence" value="ECO:0007669"/>
    <property type="project" value="InterPro"/>
</dbReference>
<evidence type="ECO:0000259" key="2">
    <source>
        <dbReference type="PROSITE" id="PS50158"/>
    </source>
</evidence>
<sequence length="633" mass="71121">MAFKSDSLLSVELSNWCKEAVIEESHAIMLMGVPATTDVACIEEAVETIKAVGRVRVRDSKKGQSPDTVLILCECREVIDPTRIPAELLRAEGGETWRVIVAPVDVPAFGFSEKLAKFLHQEGKSMTDLESLFHSTSSSAGSPESIIRAVGDLLEKTKPSGDSNAYRRLRMFSGTIPTPSGEENLENWMEQARLMTAECECSEKEKRRRIMESLKGPALDIVKAVRFSSPEASASQYLEALENTFGTSESGEDLYFAFRLLRQFPRESLSDFLRRIEKSLTKVVQKGGLMSHMMDKARIEQLIRGAAFDSDLMLLQLRLRERKDHPPTFLELLNELKTAEENELARRRIGTSVKSINLKTDDNPESEVVKQLRAELQELKANMRDDSAKVPVASMRIDTKEKLEKQRVDTHGESEVKELKKQIHKLNKQLEVMSISSTANAVQTKTRLDYRAMPSRHNEKQMKPKEDFFCYRCGEDGHIATKCNAPENTGKVIKKLHKKWKEEVTDSVEGIVTWMGPGFLTIPQKGEKYADCKVGLKEQVREDILLVEATDENLLPAGVFVPSSVLYSSDIDVDNFKLLVCNETAKDKSIPPVTVMANVFHTDIVTVAQGDQTAVRKLNPNIFNFDDSPIPRN</sequence>
<dbReference type="KEGG" id="ccar:122146197"/>